<proteinExistence type="predicted"/>
<comment type="caution">
    <text evidence="1">The sequence shown here is derived from an EMBL/GenBank/DDBJ whole genome shotgun (WGS) entry which is preliminary data.</text>
</comment>
<evidence type="ECO:0000313" key="2">
    <source>
        <dbReference type="Proteomes" id="UP000598032"/>
    </source>
</evidence>
<dbReference type="Proteomes" id="UP000598032">
    <property type="component" value="Unassembled WGS sequence"/>
</dbReference>
<organism evidence="1 2">
    <name type="scientific">Paraburkholderia metrosideri</name>
    <dbReference type="NCBI Taxonomy" id="580937"/>
    <lineage>
        <taxon>Bacteria</taxon>
        <taxon>Pseudomonadati</taxon>
        <taxon>Pseudomonadota</taxon>
        <taxon>Betaproteobacteria</taxon>
        <taxon>Burkholderiales</taxon>
        <taxon>Burkholderiaceae</taxon>
        <taxon>Paraburkholderia</taxon>
    </lineage>
</organism>
<gene>
    <name evidence="1" type="ORF">LMG28140_02335</name>
</gene>
<reference evidence="1 2" key="1">
    <citation type="submission" date="2020-10" db="EMBL/GenBank/DDBJ databases">
        <authorList>
            <person name="Peeters C."/>
        </authorList>
    </citation>
    <scope>NUCLEOTIDE SEQUENCE [LARGE SCALE GENOMIC DNA]</scope>
    <source>
        <strain evidence="1 2">LMG 28140</strain>
    </source>
</reference>
<evidence type="ECO:0000313" key="1">
    <source>
        <dbReference type="EMBL" id="CAD6530360.1"/>
    </source>
</evidence>
<name>A0ABM8NKI6_9BURK</name>
<sequence>MCNFLRRDFDSKTLAFAVRYHQLSTRESPATSQGFDNTGAEARRRKRCLSYYRYLMQTIKYFNFRLSSFSRSIPSHPLHVQ</sequence>
<dbReference type="EMBL" id="CAJHCP010000005">
    <property type="protein sequence ID" value="CAD6530360.1"/>
    <property type="molecule type" value="Genomic_DNA"/>
</dbReference>
<protein>
    <submittedName>
        <fullName evidence="1">Uncharacterized protein</fullName>
    </submittedName>
</protein>
<keyword evidence="2" id="KW-1185">Reference proteome</keyword>
<accession>A0ABM8NKI6</accession>